<dbReference type="NCBIfam" id="NF001138">
    <property type="entry name" value="PRK00143.1"/>
    <property type="match status" value="1"/>
</dbReference>
<feature type="site" description="Interaction with tRNA" evidence="9">
    <location>
        <position position="124"/>
    </location>
</feature>
<dbReference type="CDD" id="cd01998">
    <property type="entry name" value="MnmA_TRMU-like"/>
    <property type="match status" value="1"/>
</dbReference>
<evidence type="ECO:0000256" key="2">
    <source>
        <dbReference type="ARBA" id="ARBA00022679"/>
    </source>
</evidence>
<dbReference type="InterPro" id="IPR014729">
    <property type="entry name" value="Rossmann-like_a/b/a_fold"/>
</dbReference>
<dbReference type="OrthoDB" id="9800696at2"/>
<dbReference type="HAMAP" id="MF_00144">
    <property type="entry name" value="tRNA_thiouridyl_MnmA"/>
    <property type="match status" value="1"/>
</dbReference>
<keyword evidence="7" id="KW-1015">Disulfide bond</keyword>
<dbReference type="GO" id="GO:0005524">
    <property type="term" value="F:ATP binding"/>
    <property type="evidence" value="ECO:0007669"/>
    <property type="project" value="UniProtKB-KW"/>
</dbReference>
<dbReference type="Pfam" id="PF03054">
    <property type="entry name" value="tRNA_Me_trans"/>
    <property type="match status" value="1"/>
</dbReference>
<evidence type="ECO:0000256" key="9">
    <source>
        <dbReference type="HAMAP-Rule" id="MF_00144"/>
    </source>
</evidence>
<feature type="domain" description="tRNA-specific 2-thiouridylase MnmA-like C-terminal" evidence="10">
    <location>
        <begin position="319"/>
        <end position="393"/>
    </location>
</feature>
<feature type="region of interest" description="Interaction with target base in tRNA" evidence="9">
    <location>
        <begin position="94"/>
        <end position="96"/>
    </location>
</feature>
<gene>
    <name evidence="9 12" type="primary">mnmA</name>
    <name evidence="12" type="ORF">I6H88_07930</name>
</gene>
<keyword evidence="9" id="KW-0963">Cytoplasm</keyword>
<dbReference type="GO" id="GO:0000049">
    <property type="term" value="F:tRNA binding"/>
    <property type="evidence" value="ECO:0007669"/>
    <property type="project" value="UniProtKB-KW"/>
</dbReference>
<feature type="region of interest" description="Interaction with tRNA" evidence="9">
    <location>
        <begin position="149"/>
        <end position="151"/>
    </location>
</feature>
<feature type="binding site" evidence="9">
    <location>
        <begin position="6"/>
        <end position="13"/>
    </location>
    <ligand>
        <name>ATP</name>
        <dbReference type="ChEBI" id="CHEBI:30616"/>
    </ligand>
</feature>
<dbReference type="EC" id="2.8.1.13" evidence="9"/>
<dbReference type="GO" id="GO:0002143">
    <property type="term" value="P:tRNA wobble position uridine thiolation"/>
    <property type="evidence" value="ECO:0007669"/>
    <property type="project" value="TreeGrafter"/>
</dbReference>
<keyword evidence="3 9" id="KW-0819">tRNA processing</keyword>
<keyword evidence="4 9" id="KW-0547">Nucleotide-binding</keyword>
<dbReference type="Pfam" id="PF20259">
    <property type="entry name" value="tRNA_Me_trans_M"/>
    <property type="match status" value="1"/>
</dbReference>
<protein>
    <recommendedName>
        <fullName evidence="9">tRNA-specific 2-thiouridylase MnmA</fullName>
        <ecNumber evidence="9">2.8.1.13</ecNumber>
    </recommendedName>
</protein>
<feature type="site" description="Interaction with tRNA" evidence="9">
    <location>
        <position position="377"/>
    </location>
</feature>
<evidence type="ECO:0000256" key="8">
    <source>
        <dbReference type="ARBA" id="ARBA00051542"/>
    </source>
</evidence>
<feature type="active site" description="Cysteine persulfide intermediate" evidence="9">
    <location>
        <position position="199"/>
    </location>
</feature>
<comment type="similarity">
    <text evidence="9">Belongs to the MnmA/TRMU family.</text>
</comment>
<dbReference type="AlphaFoldDB" id="A0A7T7V2E5"/>
<sequence length="394" mass="44581">MKIVVGLSGGVDSSVAAYLLKQQGHDVVGLFMRNWNDASVTLEDECPWIEDSNDALMVAQKLGIPFQVIDMSELYKERIVDYMFEEYEKGRTPNPDVLCNREVKFDAFMDVALSLGAEKVATGHYAQLSSIEKEGETIYRLLAGNDNNKDQSYFLCQLSQDQLSKALFPIGHLTKPQVREIAKEIGLVTADKKDSQGLCFIGKVSLPEFLKQQLQPKEGEIVEIFRDFSGFNQSQPEFQSKQEELEYFSSKIKYQKSDGKVIGKHQGAQYYTIGQSKGLGIGGHKESCFVISRDMENNILFVGESHSFPGLYKKALKINNDEVKWIRKDLQLQNGESREVMARIRYRQPLQKATIYQFEDAFYIEFEEPQSAIAEGQFAAWYDGEETLGSGVIS</sequence>
<dbReference type="FunFam" id="2.30.30.280:FF:000001">
    <property type="entry name" value="tRNA-specific 2-thiouridylase MnmA"/>
    <property type="match status" value="1"/>
</dbReference>
<feature type="binding site" evidence="9">
    <location>
        <position position="123"/>
    </location>
    <ligand>
        <name>ATP</name>
        <dbReference type="ChEBI" id="CHEBI:30616"/>
    </ligand>
</feature>
<evidence type="ECO:0000259" key="10">
    <source>
        <dbReference type="Pfam" id="PF20258"/>
    </source>
</evidence>
<dbReference type="SUPFAM" id="SSF52402">
    <property type="entry name" value="Adenine nucleotide alpha hydrolases-like"/>
    <property type="match status" value="1"/>
</dbReference>
<dbReference type="GeneID" id="93134795"/>
<keyword evidence="1 9" id="KW-0820">tRNA-binding</keyword>
<comment type="catalytic activity">
    <reaction evidence="8 9">
        <text>S-sulfanyl-L-cysteinyl-[protein] + uridine(34) in tRNA + AH2 + ATP = 2-thiouridine(34) in tRNA + L-cysteinyl-[protein] + A + AMP + diphosphate + H(+)</text>
        <dbReference type="Rhea" id="RHEA:47032"/>
        <dbReference type="Rhea" id="RHEA-COMP:10131"/>
        <dbReference type="Rhea" id="RHEA-COMP:11726"/>
        <dbReference type="Rhea" id="RHEA-COMP:11727"/>
        <dbReference type="Rhea" id="RHEA-COMP:11728"/>
        <dbReference type="ChEBI" id="CHEBI:13193"/>
        <dbReference type="ChEBI" id="CHEBI:15378"/>
        <dbReference type="ChEBI" id="CHEBI:17499"/>
        <dbReference type="ChEBI" id="CHEBI:29950"/>
        <dbReference type="ChEBI" id="CHEBI:30616"/>
        <dbReference type="ChEBI" id="CHEBI:33019"/>
        <dbReference type="ChEBI" id="CHEBI:61963"/>
        <dbReference type="ChEBI" id="CHEBI:65315"/>
        <dbReference type="ChEBI" id="CHEBI:87170"/>
        <dbReference type="ChEBI" id="CHEBI:456215"/>
        <dbReference type="EC" id="2.8.1.13"/>
    </reaction>
</comment>
<evidence type="ECO:0000256" key="4">
    <source>
        <dbReference type="ARBA" id="ARBA00022741"/>
    </source>
</evidence>
<feature type="binding site" evidence="9">
    <location>
        <position position="32"/>
    </location>
    <ligand>
        <name>ATP</name>
        <dbReference type="ChEBI" id="CHEBI:30616"/>
    </ligand>
</feature>
<dbReference type="Pfam" id="PF20258">
    <property type="entry name" value="tRNA_Me_trans_C"/>
    <property type="match status" value="1"/>
</dbReference>
<keyword evidence="13" id="KW-1185">Reference proteome</keyword>
<evidence type="ECO:0000256" key="3">
    <source>
        <dbReference type="ARBA" id="ARBA00022694"/>
    </source>
</evidence>
<dbReference type="InterPro" id="IPR004506">
    <property type="entry name" value="MnmA-like"/>
</dbReference>
<keyword evidence="5 9" id="KW-0067">ATP-binding</keyword>
<dbReference type="PANTHER" id="PTHR11933:SF5">
    <property type="entry name" value="MITOCHONDRIAL TRNA-SPECIFIC 2-THIOURIDYLASE 1"/>
    <property type="match status" value="1"/>
</dbReference>
<dbReference type="PANTHER" id="PTHR11933">
    <property type="entry name" value="TRNA 5-METHYLAMINOMETHYL-2-THIOURIDYLATE -METHYLTRANSFERASE"/>
    <property type="match status" value="1"/>
</dbReference>
<feature type="domain" description="tRNA-specific 2-thiouridylase MnmA-like central" evidence="11">
    <location>
        <begin position="256"/>
        <end position="304"/>
    </location>
</feature>
<dbReference type="InterPro" id="IPR046884">
    <property type="entry name" value="MnmA-like_central"/>
</dbReference>
<evidence type="ECO:0000256" key="6">
    <source>
        <dbReference type="ARBA" id="ARBA00022884"/>
    </source>
</evidence>
<comment type="subcellular location">
    <subcellularLocation>
        <location evidence="9">Cytoplasm</location>
    </subcellularLocation>
</comment>
<accession>A0A7T7V2E5</accession>
<dbReference type="InterPro" id="IPR046885">
    <property type="entry name" value="MnmA-like_C"/>
</dbReference>
<organism evidence="12 13">
    <name type="scientific">Elizabethkingia bruuniana</name>
    <dbReference type="NCBI Taxonomy" id="1756149"/>
    <lineage>
        <taxon>Bacteria</taxon>
        <taxon>Pseudomonadati</taxon>
        <taxon>Bacteroidota</taxon>
        <taxon>Flavobacteriia</taxon>
        <taxon>Flavobacteriales</taxon>
        <taxon>Weeksellaceae</taxon>
        <taxon>Elizabethkingia</taxon>
    </lineage>
</organism>
<proteinExistence type="inferred from homology"/>
<dbReference type="NCBIfam" id="TIGR00420">
    <property type="entry name" value="trmU"/>
    <property type="match status" value="1"/>
</dbReference>
<dbReference type="Gene3D" id="2.40.30.10">
    <property type="entry name" value="Translation factors"/>
    <property type="match status" value="1"/>
</dbReference>
<reference evidence="12 13" key="1">
    <citation type="submission" date="2020-12" db="EMBL/GenBank/DDBJ databases">
        <title>FDA dAtabase for Regulatory Grade micrObial Sequences (FDA-ARGOS): Supporting development and validation of Infectious Disease Dx tests.</title>
        <authorList>
            <person name="Kerrigan L."/>
            <person name="Long C."/>
            <person name="Tallon L."/>
            <person name="Sadzewicz L."/>
            <person name="Zhao X."/>
            <person name="Boylan J."/>
            <person name="Ott S."/>
            <person name="Bowen H."/>
            <person name="Vavikolanu K."/>
            <person name="Mehta A."/>
            <person name="Aluvathingal J."/>
            <person name="Nadendla S."/>
            <person name="Yan Y."/>
            <person name="Sichtig H."/>
        </authorList>
    </citation>
    <scope>NUCLEOTIDE SEQUENCE [LARGE SCALE GENOMIC DNA]</scope>
    <source>
        <strain evidence="12 13">FDAARGOS_1031</strain>
    </source>
</reference>
<keyword evidence="6 9" id="KW-0694">RNA-binding</keyword>
<dbReference type="KEGG" id="egm:AYC65_17905"/>
<dbReference type="Gene3D" id="2.30.30.280">
    <property type="entry name" value="Adenine nucleotide alpha hydrolases-like domains"/>
    <property type="match status" value="1"/>
</dbReference>
<comment type="caution">
    <text evidence="9">Lacks conserved residue(s) required for the propagation of feature annotation.</text>
</comment>
<dbReference type="FunFam" id="3.40.50.620:FF:000115">
    <property type="entry name" value="tRNA-specific 2-thiouridylase MnmA"/>
    <property type="match status" value="1"/>
</dbReference>
<evidence type="ECO:0000256" key="1">
    <source>
        <dbReference type="ARBA" id="ARBA00022555"/>
    </source>
</evidence>
<evidence type="ECO:0000313" key="13">
    <source>
        <dbReference type="Proteomes" id="UP000595426"/>
    </source>
</evidence>
<dbReference type="EMBL" id="CP067018">
    <property type="protein sequence ID" value="QQN60483.1"/>
    <property type="molecule type" value="Genomic_DNA"/>
</dbReference>
<dbReference type="Gene3D" id="3.40.50.620">
    <property type="entry name" value="HUPs"/>
    <property type="match status" value="1"/>
</dbReference>
<comment type="function">
    <text evidence="9">Catalyzes the 2-thiolation of uridine at the wobble position (U34) of tRNA, leading to the formation of s(2)U34.</text>
</comment>
<keyword evidence="2 9" id="KW-0808">Transferase</keyword>
<feature type="region of interest" description="Interaction with tRNA" evidence="9">
    <location>
        <begin position="345"/>
        <end position="346"/>
    </location>
</feature>
<dbReference type="Proteomes" id="UP000595426">
    <property type="component" value="Chromosome"/>
</dbReference>
<evidence type="ECO:0000259" key="11">
    <source>
        <dbReference type="Pfam" id="PF20259"/>
    </source>
</evidence>
<feature type="active site" description="Nucleophile" evidence="9">
    <location>
        <position position="99"/>
    </location>
</feature>
<dbReference type="InterPro" id="IPR023382">
    <property type="entry name" value="MnmA-like_central_sf"/>
</dbReference>
<name>A0A7T7V2E5_9FLAO</name>
<dbReference type="GO" id="GO:0005737">
    <property type="term" value="C:cytoplasm"/>
    <property type="evidence" value="ECO:0007669"/>
    <property type="project" value="UniProtKB-SubCell"/>
</dbReference>
<evidence type="ECO:0000313" key="12">
    <source>
        <dbReference type="EMBL" id="QQN60483.1"/>
    </source>
</evidence>
<evidence type="ECO:0000256" key="5">
    <source>
        <dbReference type="ARBA" id="ARBA00022840"/>
    </source>
</evidence>
<evidence type="ECO:0000256" key="7">
    <source>
        <dbReference type="ARBA" id="ARBA00023157"/>
    </source>
</evidence>
<dbReference type="GO" id="GO:0103016">
    <property type="term" value="F:tRNA-uridine 2-sulfurtransferase activity"/>
    <property type="evidence" value="ECO:0007669"/>
    <property type="project" value="UniProtKB-EC"/>
</dbReference>
<dbReference type="RefSeq" id="WP_034871843.1">
    <property type="nucleotide sequence ID" value="NZ_CAJJUP010000003.1"/>
</dbReference>